<accession>A0ABW6L1M3</accession>
<dbReference type="InterPro" id="IPR019734">
    <property type="entry name" value="TPR_rpt"/>
</dbReference>
<dbReference type="InterPro" id="IPR001867">
    <property type="entry name" value="OmpR/PhoB-type_DNA-bd"/>
</dbReference>
<evidence type="ECO:0000313" key="8">
    <source>
        <dbReference type="EMBL" id="MFE9174005.1"/>
    </source>
</evidence>
<feature type="compositionally biased region" description="Polar residues" evidence="4">
    <location>
        <begin position="158"/>
        <end position="168"/>
    </location>
</feature>
<dbReference type="PANTHER" id="PTHR35807">
    <property type="entry name" value="TRANSCRIPTIONAL REGULATOR REDD-RELATED"/>
    <property type="match status" value="1"/>
</dbReference>
<evidence type="ECO:0000259" key="7">
    <source>
        <dbReference type="SMART" id="SM01043"/>
    </source>
</evidence>
<feature type="domain" description="OmpR/PhoB-type" evidence="6">
    <location>
        <begin position="699"/>
        <end position="781"/>
    </location>
</feature>
<dbReference type="EMBL" id="JBIAFJ010000044">
    <property type="protein sequence ID" value="MFE9174005.1"/>
    <property type="molecule type" value="Genomic_DNA"/>
</dbReference>
<dbReference type="Proteomes" id="UP001601197">
    <property type="component" value="Unassembled WGS sequence"/>
</dbReference>
<dbReference type="SMART" id="SM00028">
    <property type="entry name" value="TPR"/>
    <property type="match status" value="4"/>
</dbReference>
<feature type="region of interest" description="Disordered" evidence="4">
    <location>
        <begin position="158"/>
        <end position="213"/>
    </location>
</feature>
<dbReference type="InterPro" id="IPR005158">
    <property type="entry name" value="BTAD"/>
</dbReference>
<evidence type="ECO:0000313" key="9">
    <source>
        <dbReference type="Proteomes" id="UP001601197"/>
    </source>
</evidence>
<feature type="transmembrane region" description="Helical" evidence="5">
    <location>
        <begin position="20"/>
        <end position="41"/>
    </location>
</feature>
<keyword evidence="5" id="KW-0812">Transmembrane</keyword>
<reference evidence="8 9" key="1">
    <citation type="submission" date="2024-10" db="EMBL/GenBank/DDBJ databases">
        <title>The Natural Products Discovery Center: Release of the First 8490 Sequenced Strains for Exploring Actinobacteria Biosynthetic Diversity.</title>
        <authorList>
            <person name="Kalkreuter E."/>
            <person name="Kautsar S.A."/>
            <person name="Yang D."/>
            <person name="Bader C.D."/>
            <person name="Teijaro C.N."/>
            <person name="Fluegel L."/>
            <person name="Davis C.M."/>
            <person name="Simpson J.R."/>
            <person name="Lauterbach L."/>
            <person name="Steele A.D."/>
            <person name="Gui C."/>
            <person name="Meng S."/>
            <person name="Li G."/>
            <person name="Viehrig K."/>
            <person name="Ye F."/>
            <person name="Su P."/>
            <person name="Kiefer A.F."/>
            <person name="Nichols A."/>
            <person name="Cepeda A.J."/>
            <person name="Yan W."/>
            <person name="Fan B."/>
            <person name="Jiang Y."/>
            <person name="Adhikari A."/>
            <person name="Zheng C.-J."/>
            <person name="Schuster L."/>
            <person name="Cowan T.M."/>
            <person name="Smanski M.J."/>
            <person name="Chevrette M.G."/>
            <person name="De Carvalho L.P.S."/>
            <person name="Shen B."/>
        </authorList>
    </citation>
    <scope>NUCLEOTIDE SEQUENCE [LARGE SCALE GENOMIC DNA]</scope>
    <source>
        <strain evidence="8 9">NPDC007147</strain>
    </source>
</reference>
<dbReference type="SMART" id="SM00862">
    <property type="entry name" value="Trans_reg_C"/>
    <property type="match status" value="1"/>
</dbReference>
<dbReference type="SUPFAM" id="SSF46894">
    <property type="entry name" value="C-terminal effector domain of the bipartite response regulators"/>
    <property type="match status" value="1"/>
</dbReference>
<dbReference type="InterPro" id="IPR036388">
    <property type="entry name" value="WH-like_DNA-bd_sf"/>
</dbReference>
<protein>
    <submittedName>
        <fullName evidence="8">BTAD domain-containing putative transcriptional regulator</fullName>
    </submittedName>
</protein>
<proteinExistence type="inferred from homology"/>
<dbReference type="InterPro" id="IPR016032">
    <property type="entry name" value="Sig_transdc_resp-reg_C-effctor"/>
</dbReference>
<sequence length="934" mass="99297">MRCPKRLLWAREPLPMLFRVLVAGAFAGFWTWMTLLIVTAFDQWPDTLLQPTVLSVGAAVAVVPPPRAITDPVREEGIQGQVVRLRRLWTGSRGDGGAKYAYRCVVDEGRGREIKALETGSSLWHTLSEGDQVRARVGVELGWISEIEVTARRGIGRNATTAPTSTGSAFRRTSARSGFPSPPGTSPGPMPGVPRGTALGTPPGVSPGLPETTRPVRLRHEYPDAVTTSAGGAAGADRVSDPGTVVRLAESALRQGQYNEALRHVATLPADASLPAELAWRLGRVLHQQGEFEGAESLYERAAADAGDTGADQAQLLAGRSAARWARGDRTRARSLADEAVRAAEQSRDDAALAAAYLARALAAFSEGDRAANEHAYARAFAAAERAGDTGLQLRIRSNVGSRLVEEGRLREAVDALTEAIRLGEGASQQTLLALALHNRAEAWLGLSDLNAARADADRALTLWQREGSPLAAFGLLMIARVHLTRGSAWQATAAYREALAMAEPDGNAQVVAQAWAGLARTCYADDPAEAARYAELSLTLPSAAGPVTGELAAGWVALCSGDTASAARYAADVRSEAGRRRDPAGLAEAMELAALAAHRGDPAAVPGRPAARRAAGLVEAAAVWADTGNEVALATNALLRARHAGDRLSEDVAWQRLHRLGVCDDAWHIAGPLAAIGPPPVPEVAVQTLGHLAVLLSGTPVPPAGWQSRKARELVKVLVGQLGRPVTRTALAALLWPQTPPEVANRRLSVLISTVRAVLDPARRHPANRFLVTDPSSVRLNTENVVLDTVRFHDAACAAIAADAAVEGGRDTAAGVDVVARLEVVVGMYTGDFGDDGELTGEWSERPRAAFAELHRDVVRTLARRCLRLGRCDAAAGWYLRLIGEDGYDESAHLGLVTALSAAGRHGEARRRYRDYAKRMHEIDVRPVPFPTT</sequence>
<evidence type="ECO:0000256" key="2">
    <source>
        <dbReference type="ARBA" id="ARBA00023012"/>
    </source>
</evidence>
<comment type="similarity">
    <text evidence="1">Belongs to the AfsR/DnrI/RedD regulatory family.</text>
</comment>
<keyword evidence="5" id="KW-0472">Membrane</keyword>
<name>A0ABW6L1M3_9ACTN</name>
<evidence type="ECO:0000256" key="4">
    <source>
        <dbReference type="SAM" id="MobiDB-lite"/>
    </source>
</evidence>
<evidence type="ECO:0000259" key="6">
    <source>
        <dbReference type="SMART" id="SM00862"/>
    </source>
</evidence>
<gene>
    <name evidence="8" type="ORF">ACFYNZ_31900</name>
</gene>
<dbReference type="RefSeq" id="WP_388353362.1">
    <property type="nucleotide sequence ID" value="NZ_JBIAFJ010000044.1"/>
</dbReference>
<evidence type="ECO:0000256" key="5">
    <source>
        <dbReference type="SAM" id="Phobius"/>
    </source>
</evidence>
<keyword evidence="9" id="KW-1185">Reference proteome</keyword>
<dbReference type="Gene3D" id="1.10.10.10">
    <property type="entry name" value="Winged helix-like DNA-binding domain superfamily/Winged helix DNA-binding domain"/>
    <property type="match status" value="1"/>
</dbReference>
<feature type="compositionally biased region" description="Pro residues" evidence="4">
    <location>
        <begin position="180"/>
        <end position="192"/>
    </location>
</feature>
<dbReference type="InterPro" id="IPR051677">
    <property type="entry name" value="AfsR-DnrI-RedD_regulator"/>
</dbReference>
<organism evidence="8 9">
    <name type="scientific">Streptomyces kebangsaanensis</name>
    <dbReference type="NCBI Taxonomy" id="864058"/>
    <lineage>
        <taxon>Bacteria</taxon>
        <taxon>Bacillati</taxon>
        <taxon>Actinomycetota</taxon>
        <taxon>Actinomycetes</taxon>
        <taxon>Kitasatosporales</taxon>
        <taxon>Streptomycetaceae</taxon>
        <taxon>Streptomyces</taxon>
    </lineage>
</organism>
<dbReference type="SUPFAM" id="SSF48452">
    <property type="entry name" value="TPR-like"/>
    <property type="match status" value="3"/>
</dbReference>
<feature type="domain" description="Bacterial transcriptional activator" evidence="7">
    <location>
        <begin position="788"/>
        <end position="927"/>
    </location>
</feature>
<evidence type="ECO:0000256" key="1">
    <source>
        <dbReference type="ARBA" id="ARBA00005820"/>
    </source>
</evidence>
<evidence type="ECO:0000256" key="3">
    <source>
        <dbReference type="ARBA" id="ARBA00023125"/>
    </source>
</evidence>
<comment type="caution">
    <text evidence="8">The sequence shown here is derived from an EMBL/GenBank/DDBJ whole genome shotgun (WGS) entry which is preliminary data.</text>
</comment>
<dbReference type="SMART" id="SM01043">
    <property type="entry name" value="BTAD"/>
    <property type="match status" value="1"/>
</dbReference>
<dbReference type="InterPro" id="IPR011990">
    <property type="entry name" value="TPR-like_helical_dom_sf"/>
</dbReference>
<keyword evidence="5" id="KW-1133">Transmembrane helix</keyword>
<keyword evidence="2" id="KW-0902">Two-component regulatory system</keyword>
<keyword evidence="3" id="KW-0238">DNA-binding</keyword>
<dbReference type="Gene3D" id="1.25.40.10">
    <property type="entry name" value="Tetratricopeptide repeat domain"/>
    <property type="match status" value="4"/>
</dbReference>
<dbReference type="Pfam" id="PF03704">
    <property type="entry name" value="BTAD"/>
    <property type="match status" value="1"/>
</dbReference>